<evidence type="ECO:0000313" key="5">
    <source>
        <dbReference type="Proteomes" id="UP001497482"/>
    </source>
</evidence>
<dbReference type="PANTHER" id="PTHR10411">
    <property type="entry name" value="GROWTH ARREST AND DNA DAMAGE-INDUCIBLE PROTEIN GADD45"/>
    <property type="match status" value="1"/>
</dbReference>
<dbReference type="PANTHER" id="PTHR10411:SF9">
    <property type="entry name" value="GROWTH ARREST AND DNA DAMAGE 45 GAMMA LIKE-RELATED"/>
    <property type="match status" value="1"/>
</dbReference>
<sequence>MLTTNAKGRHVSPGCGGQGPFVWGPMGEWRVPWASYKRRHTSVSSTNPGATDSSASPTDTKEFEVNMKCPAKALKEALQCAQSEERLTVGVYECAQVMNEDPDSVSFCVLAVDEQFEWDVALQIHFTLIQSFCFDNDISIVRVSDRQRLQELVGRTEEDAHCVLISGPCEGAWDEPSVEKLRMFCEERRALNDWVPEISLPER</sequence>
<evidence type="ECO:0000256" key="1">
    <source>
        <dbReference type="ARBA" id="ARBA00007361"/>
    </source>
</evidence>
<evidence type="ECO:0000259" key="3">
    <source>
        <dbReference type="Pfam" id="PF01248"/>
    </source>
</evidence>
<protein>
    <recommendedName>
        <fullName evidence="3">Ribosomal protein eL8/eL30/eS12/Gadd45 domain-containing protein</fullName>
    </recommendedName>
</protein>
<evidence type="ECO:0000256" key="2">
    <source>
        <dbReference type="SAM" id="MobiDB-lite"/>
    </source>
</evidence>
<proteinExistence type="inferred from homology"/>
<feature type="compositionally biased region" description="Polar residues" evidence="2">
    <location>
        <begin position="42"/>
        <end position="58"/>
    </location>
</feature>
<dbReference type="Proteomes" id="UP001497482">
    <property type="component" value="Chromosome 1"/>
</dbReference>
<name>A0AAV2IVM6_KNICA</name>
<gene>
    <name evidence="4" type="ORF">KC01_LOCUS1571</name>
</gene>
<dbReference type="InterPro" id="IPR029064">
    <property type="entry name" value="Ribosomal_eL30-like_sf"/>
</dbReference>
<keyword evidence="5" id="KW-1185">Reference proteome</keyword>
<dbReference type="GO" id="GO:0051726">
    <property type="term" value="P:regulation of cell cycle"/>
    <property type="evidence" value="ECO:0007669"/>
    <property type="project" value="InterPro"/>
</dbReference>
<dbReference type="GO" id="GO:0005737">
    <property type="term" value="C:cytoplasm"/>
    <property type="evidence" value="ECO:0007669"/>
    <property type="project" value="TreeGrafter"/>
</dbReference>
<dbReference type="InterPro" id="IPR004038">
    <property type="entry name" value="Ribosomal_eL8/eL30/eS12/Gad45"/>
</dbReference>
<dbReference type="AlphaFoldDB" id="A0AAV2IVM6"/>
<evidence type="ECO:0000313" key="4">
    <source>
        <dbReference type="EMBL" id="CAL1569075.1"/>
    </source>
</evidence>
<feature type="region of interest" description="Disordered" evidence="2">
    <location>
        <begin position="42"/>
        <end position="61"/>
    </location>
</feature>
<dbReference type="Gene3D" id="3.30.1330.30">
    <property type="match status" value="1"/>
</dbReference>
<dbReference type="InterPro" id="IPR024824">
    <property type="entry name" value="GADD45"/>
</dbReference>
<reference evidence="4 5" key="1">
    <citation type="submission" date="2024-04" db="EMBL/GenBank/DDBJ databases">
        <authorList>
            <person name="Waldvogel A.-M."/>
            <person name="Schoenle A."/>
        </authorList>
    </citation>
    <scope>NUCLEOTIDE SEQUENCE [LARGE SCALE GENOMIC DNA]</scope>
</reference>
<feature type="domain" description="Ribosomal protein eL8/eL30/eS12/Gadd45" evidence="3">
    <location>
        <begin position="73"/>
        <end position="164"/>
    </location>
</feature>
<dbReference type="Pfam" id="PF01248">
    <property type="entry name" value="Ribosomal_L7Ae"/>
    <property type="match status" value="1"/>
</dbReference>
<dbReference type="EMBL" id="OZ035823">
    <property type="protein sequence ID" value="CAL1569075.1"/>
    <property type="molecule type" value="Genomic_DNA"/>
</dbReference>
<dbReference type="GO" id="GO:0005634">
    <property type="term" value="C:nucleus"/>
    <property type="evidence" value="ECO:0007669"/>
    <property type="project" value="InterPro"/>
</dbReference>
<comment type="similarity">
    <text evidence="1">Belongs to the GADD45 family.</text>
</comment>
<organism evidence="4 5">
    <name type="scientific">Knipowitschia caucasica</name>
    <name type="common">Caucasian dwarf goby</name>
    <name type="synonym">Pomatoschistus caucasicus</name>
    <dbReference type="NCBI Taxonomy" id="637954"/>
    <lineage>
        <taxon>Eukaryota</taxon>
        <taxon>Metazoa</taxon>
        <taxon>Chordata</taxon>
        <taxon>Craniata</taxon>
        <taxon>Vertebrata</taxon>
        <taxon>Euteleostomi</taxon>
        <taxon>Actinopterygii</taxon>
        <taxon>Neopterygii</taxon>
        <taxon>Teleostei</taxon>
        <taxon>Neoteleostei</taxon>
        <taxon>Acanthomorphata</taxon>
        <taxon>Gobiaria</taxon>
        <taxon>Gobiiformes</taxon>
        <taxon>Gobioidei</taxon>
        <taxon>Gobiidae</taxon>
        <taxon>Gobiinae</taxon>
        <taxon>Knipowitschia</taxon>
    </lineage>
</organism>
<accession>A0AAV2IVM6</accession>